<dbReference type="Proteomes" id="UP000199227">
    <property type="component" value="Unassembled WGS sequence"/>
</dbReference>
<name>A0A1I5LQK3_9BACT</name>
<evidence type="ECO:0000313" key="1">
    <source>
        <dbReference type="EMBL" id="SFO99525.1"/>
    </source>
</evidence>
<proteinExistence type="predicted"/>
<sequence length="108" mass="12492">MKVTQNEILNSCLRGIKNSFNEYLKWSGDEFLWRAPEYLLTVNIAKELSKINKTKFITLEDNVKEILNNADAKIKGYLGQKLRADGRSDIVLWWANGTPRGIIEVKHR</sequence>
<gene>
    <name evidence="1" type="ORF">SAMN05216234_103137</name>
</gene>
<protein>
    <submittedName>
        <fullName evidence="1">Uncharacterized protein</fullName>
    </submittedName>
</protein>
<accession>A0A1I5LQK3</accession>
<dbReference type="RefSeq" id="WP_092910644.1">
    <property type="nucleotide sequence ID" value="NZ_FOXB01000003.1"/>
</dbReference>
<keyword evidence="2" id="KW-1185">Reference proteome</keyword>
<evidence type="ECO:0000313" key="2">
    <source>
        <dbReference type="Proteomes" id="UP000199227"/>
    </source>
</evidence>
<dbReference type="OrthoDB" id="5516250at2"/>
<dbReference type="AlphaFoldDB" id="A0A1I5LQK3"/>
<organism evidence="1 2">
    <name type="scientific">Hydrogenimonas thermophila</name>
    <dbReference type="NCBI Taxonomy" id="223786"/>
    <lineage>
        <taxon>Bacteria</taxon>
        <taxon>Pseudomonadati</taxon>
        <taxon>Campylobacterota</taxon>
        <taxon>Epsilonproteobacteria</taxon>
        <taxon>Campylobacterales</taxon>
        <taxon>Hydrogenimonadaceae</taxon>
        <taxon>Hydrogenimonas</taxon>
    </lineage>
</organism>
<reference evidence="1 2" key="1">
    <citation type="submission" date="2016-10" db="EMBL/GenBank/DDBJ databases">
        <authorList>
            <person name="de Groot N.N."/>
        </authorList>
    </citation>
    <scope>NUCLEOTIDE SEQUENCE [LARGE SCALE GENOMIC DNA]</scope>
    <source>
        <strain evidence="1 2">EP1-55-1</strain>
    </source>
</reference>
<dbReference type="EMBL" id="FOXB01000003">
    <property type="protein sequence ID" value="SFO99525.1"/>
    <property type="molecule type" value="Genomic_DNA"/>
</dbReference>